<dbReference type="PANTHER" id="PTHR47990">
    <property type="entry name" value="2-OXOGLUTARATE (2OG) AND FE(II)-DEPENDENT OXYGENASE SUPERFAMILY PROTEIN-RELATED"/>
    <property type="match status" value="1"/>
</dbReference>
<evidence type="ECO:0000313" key="4">
    <source>
        <dbReference type="Proteomes" id="UP000054408"/>
    </source>
</evidence>
<organism evidence="3 4">
    <name type="scientific">Thecamonas trahens ATCC 50062</name>
    <dbReference type="NCBI Taxonomy" id="461836"/>
    <lineage>
        <taxon>Eukaryota</taxon>
        <taxon>Apusozoa</taxon>
        <taxon>Apusomonadida</taxon>
        <taxon>Apusomonadidae</taxon>
        <taxon>Thecamonas</taxon>
    </lineage>
</organism>
<name>A0A0L0DH32_THETB</name>
<reference evidence="3 4" key="1">
    <citation type="submission" date="2010-05" db="EMBL/GenBank/DDBJ databases">
        <title>The Genome Sequence of Thecamonas trahens ATCC 50062.</title>
        <authorList>
            <consortium name="The Broad Institute Genome Sequencing Platform"/>
            <person name="Russ C."/>
            <person name="Cuomo C."/>
            <person name="Shea T."/>
            <person name="Young S.K."/>
            <person name="Zeng Q."/>
            <person name="Koehrsen M."/>
            <person name="Haas B."/>
            <person name="Borodovsky M."/>
            <person name="Guigo R."/>
            <person name="Alvarado L."/>
            <person name="Berlin A."/>
            <person name="Bochicchio J."/>
            <person name="Borenstein D."/>
            <person name="Chapman S."/>
            <person name="Chen Z."/>
            <person name="Freedman E."/>
            <person name="Gellesch M."/>
            <person name="Goldberg J."/>
            <person name="Griggs A."/>
            <person name="Gujja S."/>
            <person name="Heilman E."/>
            <person name="Heiman D."/>
            <person name="Hepburn T."/>
            <person name="Howarth C."/>
            <person name="Jen D."/>
            <person name="Larson L."/>
            <person name="Mehta T."/>
            <person name="Park D."/>
            <person name="Pearson M."/>
            <person name="Roberts A."/>
            <person name="Saif S."/>
            <person name="Shenoy N."/>
            <person name="Sisk P."/>
            <person name="Stolte C."/>
            <person name="Sykes S."/>
            <person name="Thomson T."/>
            <person name="Walk T."/>
            <person name="White J."/>
            <person name="Yandava C."/>
            <person name="Burger G."/>
            <person name="Gray M.W."/>
            <person name="Holland P.W.H."/>
            <person name="King N."/>
            <person name="Lang F.B.F."/>
            <person name="Roger A.J."/>
            <person name="Ruiz-Trillo I."/>
            <person name="Lander E."/>
            <person name="Nusbaum C."/>
        </authorList>
    </citation>
    <scope>NUCLEOTIDE SEQUENCE [LARGE SCALE GENOMIC DNA]</scope>
    <source>
        <strain evidence="3 4">ATCC 50062</strain>
    </source>
</reference>
<dbReference type="GeneID" id="25560561"/>
<protein>
    <submittedName>
        <fullName evidence="3">2OG-Fe(II) oxygenase family Oxidoreductase</fullName>
    </submittedName>
</protein>
<gene>
    <name evidence="3" type="ORF">AMSG_00774</name>
</gene>
<dbReference type="EMBL" id="GL349435">
    <property type="protein sequence ID" value="KNC50613.1"/>
    <property type="molecule type" value="Genomic_DNA"/>
</dbReference>
<dbReference type="Pfam" id="PF14226">
    <property type="entry name" value="DIOX_N"/>
    <property type="match status" value="1"/>
</dbReference>
<dbReference type="Proteomes" id="UP000054408">
    <property type="component" value="Unassembled WGS sequence"/>
</dbReference>
<dbReference type="eggNOG" id="KOG0143">
    <property type="taxonomic scope" value="Eukaryota"/>
</dbReference>
<dbReference type="InterPro" id="IPR027443">
    <property type="entry name" value="IPNS-like_sf"/>
</dbReference>
<dbReference type="PROSITE" id="PS51471">
    <property type="entry name" value="FE2OG_OXY"/>
    <property type="match status" value="1"/>
</dbReference>
<keyword evidence="1" id="KW-0408">Iron</keyword>
<keyword evidence="1" id="KW-0479">Metal-binding</keyword>
<feature type="domain" description="Fe2OG dioxygenase" evidence="2">
    <location>
        <begin position="146"/>
        <end position="265"/>
    </location>
</feature>
<keyword evidence="4" id="KW-1185">Reference proteome</keyword>
<evidence type="ECO:0000313" key="3">
    <source>
        <dbReference type="EMBL" id="KNC50613.1"/>
    </source>
</evidence>
<dbReference type="SUPFAM" id="SSF51197">
    <property type="entry name" value="Clavaminate synthase-like"/>
    <property type="match status" value="1"/>
</dbReference>
<dbReference type="RefSeq" id="XP_013762500.1">
    <property type="nucleotide sequence ID" value="XM_013907046.1"/>
</dbReference>
<accession>A0A0L0DH32</accession>
<comment type="similarity">
    <text evidence="1">Belongs to the iron/ascorbate-dependent oxidoreductase family.</text>
</comment>
<dbReference type="Pfam" id="PF03171">
    <property type="entry name" value="2OG-FeII_Oxy"/>
    <property type="match status" value="1"/>
</dbReference>
<dbReference type="GO" id="GO:0046872">
    <property type="term" value="F:metal ion binding"/>
    <property type="evidence" value="ECO:0007669"/>
    <property type="project" value="UniProtKB-KW"/>
</dbReference>
<sequence>MRDAASRTGFFLVDDFAGVPRHVVDAAFDAAARFFTADTTTKIAACAWEAETNAGYVAIGRERLGVSHPDVGKEALNLPRDSAATVLAAVAATTDKADADALAALLDAASAAALALLAAIGEAMGDDDIAAFVAAHDASAAPAATSGTTLRALHYSPITDSDGVVAVDDDGCVLRAGAHTDYGTITLLFRDDRGVDDNDPASTSDDLEVLVGNDWIRVPVVRNTVVVNVGDLLHDWSTGLFPSTLHRVRGRATAHRFALALFVHPHDHIAVRNMPGLTAGDHLRSRLEASYTGTPSQS</sequence>
<dbReference type="InterPro" id="IPR026992">
    <property type="entry name" value="DIOX_N"/>
</dbReference>
<evidence type="ECO:0000256" key="1">
    <source>
        <dbReference type="RuleBase" id="RU003682"/>
    </source>
</evidence>
<evidence type="ECO:0000259" key="2">
    <source>
        <dbReference type="PROSITE" id="PS51471"/>
    </source>
</evidence>
<dbReference type="STRING" id="461836.A0A0L0DH32"/>
<dbReference type="InterPro" id="IPR044861">
    <property type="entry name" value="IPNS-like_FE2OG_OXY"/>
</dbReference>
<dbReference type="GO" id="GO:0016491">
    <property type="term" value="F:oxidoreductase activity"/>
    <property type="evidence" value="ECO:0007669"/>
    <property type="project" value="UniProtKB-KW"/>
</dbReference>
<dbReference type="OrthoDB" id="406156at2759"/>
<dbReference type="Gene3D" id="2.60.120.330">
    <property type="entry name" value="B-lactam Antibiotic, Isopenicillin N Synthase, Chain"/>
    <property type="match status" value="1"/>
</dbReference>
<dbReference type="AlphaFoldDB" id="A0A0L0DH32"/>
<keyword evidence="1" id="KW-0560">Oxidoreductase</keyword>
<dbReference type="InterPro" id="IPR005123">
    <property type="entry name" value="Oxoglu/Fe-dep_dioxygenase_dom"/>
</dbReference>
<dbReference type="InterPro" id="IPR050231">
    <property type="entry name" value="Iron_ascorbate_oxido_reductase"/>
</dbReference>
<proteinExistence type="inferred from homology"/>